<keyword evidence="1" id="KW-1133">Transmembrane helix</keyword>
<dbReference type="EMBL" id="LBWK01000002">
    <property type="protein sequence ID" value="KKR05760.1"/>
    <property type="molecule type" value="Genomic_DNA"/>
</dbReference>
<evidence type="ECO:0000313" key="2">
    <source>
        <dbReference type="EMBL" id="KKR05760.1"/>
    </source>
</evidence>
<dbReference type="AlphaFoldDB" id="A0A0G0Q5S0"/>
<name>A0A0G0Q5S0_9BACT</name>
<protein>
    <recommendedName>
        <fullName evidence="4">DUF456 domain-containing protein</fullName>
    </recommendedName>
</protein>
<keyword evidence="1" id="KW-0472">Membrane</keyword>
<evidence type="ECO:0008006" key="4">
    <source>
        <dbReference type="Google" id="ProtNLM"/>
    </source>
</evidence>
<dbReference type="Pfam" id="PF04306">
    <property type="entry name" value="DUF456"/>
    <property type="match status" value="1"/>
</dbReference>
<feature type="transmembrane region" description="Helical" evidence="1">
    <location>
        <begin position="43"/>
        <end position="66"/>
    </location>
</feature>
<dbReference type="InterPro" id="IPR007403">
    <property type="entry name" value="DUF456"/>
</dbReference>
<organism evidence="2 3">
    <name type="scientific">candidate division WS6 bacterium GW2011_GWF2_39_15</name>
    <dbReference type="NCBI Taxonomy" id="1619100"/>
    <lineage>
        <taxon>Bacteria</taxon>
        <taxon>Candidatus Dojkabacteria</taxon>
    </lineage>
</organism>
<feature type="transmembrane region" description="Helical" evidence="1">
    <location>
        <begin position="6"/>
        <end position="31"/>
    </location>
</feature>
<sequence>MELIIYTILLIGFLLSFINLPGPWIMFLAALITRISSASDIGWGILTIFFILALFASIADNLFVIFGAKKFGGGKWGMIGAVVGLLVGILIGNLVGGILGPFFGAFLFEYLIAKKDSNVAFKAGLGTVLGLLGGIILKVLISLIMGIWIIGIIN</sequence>
<feature type="transmembrane region" description="Helical" evidence="1">
    <location>
        <begin position="78"/>
        <end position="108"/>
    </location>
</feature>
<dbReference type="PANTHER" id="PTHR39165">
    <property type="entry name" value="IG HYPOTHETICAL 17883"/>
    <property type="match status" value="1"/>
</dbReference>
<keyword evidence="1" id="KW-0812">Transmembrane</keyword>
<dbReference type="Proteomes" id="UP000034799">
    <property type="component" value="Unassembled WGS sequence"/>
</dbReference>
<evidence type="ECO:0000256" key="1">
    <source>
        <dbReference type="SAM" id="Phobius"/>
    </source>
</evidence>
<accession>A0A0G0Q5S0</accession>
<dbReference type="PANTHER" id="PTHR39165:SF1">
    <property type="entry name" value="DUF456 DOMAIN-CONTAINING PROTEIN"/>
    <property type="match status" value="1"/>
</dbReference>
<comment type="caution">
    <text evidence="2">The sequence shown here is derived from an EMBL/GenBank/DDBJ whole genome shotgun (WGS) entry which is preliminary data.</text>
</comment>
<dbReference type="STRING" id="1619100.UT34_C0002G0267"/>
<evidence type="ECO:0000313" key="3">
    <source>
        <dbReference type="Proteomes" id="UP000034799"/>
    </source>
</evidence>
<proteinExistence type="predicted"/>
<reference evidence="2 3" key="1">
    <citation type="journal article" date="2015" name="Nature">
        <title>rRNA introns, odd ribosomes, and small enigmatic genomes across a large radiation of phyla.</title>
        <authorList>
            <person name="Brown C.T."/>
            <person name="Hug L.A."/>
            <person name="Thomas B.C."/>
            <person name="Sharon I."/>
            <person name="Castelle C.J."/>
            <person name="Singh A."/>
            <person name="Wilkins M.J."/>
            <person name="Williams K.H."/>
            <person name="Banfield J.F."/>
        </authorList>
    </citation>
    <scope>NUCLEOTIDE SEQUENCE [LARGE SCALE GENOMIC DNA]</scope>
</reference>
<feature type="transmembrane region" description="Helical" evidence="1">
    <location>
        <begin position="128"/>
        <end position="153"/>
    </location>
</feature>
<gene>
    <name evidence="2" type="ORF">UT34_C0002G0267</name>
</gene>